<evidence type="ECO:0000313" key="7">
    <source>
        <dbReference type="Proteomes" id="UP000305546"/>
    </source>
</evidence>
<dbReference type="InterPro" id="IPR041698">
    <property type="entry name" value="Methyltransf_25"/>
</dbReference>
<dbReference type="RefSeq" id="WP_139099786.1">
    <property type="nucleotide sequence ID" value="NZ_VDFW01000033.1"/>
</dbReference>
<dbReference type="Pfam" id="PF13649">
    <property type="entry name" value="Methyltransf_25"/>
    <property type="match status" value="1"/>
</dbReference>
<keyword evidence="2 6" id="KW-0808">Transferase</keyword>
<feature type="domain" description="Methyltransferase" evidence="5">
    <location>
        <begin position="39"/>
        <end position="133"/>
    </location>
</feature>
<keyword evidence="3" id="KW-0949">S-adenosyl-L-methionine</keyword>
<dbReference type="CDD" id="cd02440">
    <property type="entry name" value="AdoMet_MTases"/>
    <property type="match status" value="1"/>
</dbReference>
<evidence type="ECO:0000256" key="3">
    <source>
        <dbReference type="ARBA" id="ARBA00022691"/>
    </source>
</evidence>
<name>A0A5C4LU23_9PSEU</name>
<dbReference type="SUPFAM" id="SSF53335">
    <property type="entry name" value="S-adenosyl-L-methionine-dependent methyltransferases"/>
    <property type="match status" value="1"/>
</dbReference>
<feature type="region of interest" description="Disordered" evidence="4">
    <location>
        <begin position="1"/>
        <end position="20"/>
    </location>
</feature>
<dbReference type="Gene3D" id="3.40.50.150">
    <property type="entry name" value="Vaccinia Virus protein VP39"/>
    <property type="match status" value="1"/>
</dbReference>
<evidence type="ECO:0000259" key="5">
    <source>
        <dbReference type="Pfam" id="PF13649"/>
    </source>
</evidence>
<evidence type="ECO:0000256" key="4">
    <source>
        <dbReference type="SAM" id="MobiDB-lite"/>
    </source>
</evidence>
<proteinExistence type="predicted"/>
<evidence type="ECO:0000313" key="6">
    <source>
        <dbReference type="EMBL" id="TNC21550.1"/>
    </source>
</evidence>
<evidence type="ECO:0000256" key="2">
    <source>
        <dbReference type="ARBA" id="ARBA00022679"/>
    </source>
</evidence>
<dbReference type="GO" id="GO:0008168">
    <property type="term" value="F:methyltransferase activity"/>
    <property type="evidence" value="ECO:0007669"/>
    <property type="project" value="UniProtKB-KW"/>
</dbReference>
<sequence length="194" mass="21031">MTHAHPGSRTPDELYATPPPWDIGRPQPAFRSLTIRGRVLDAGCGTGEHTLLAASLGLEATGIDLARTALDQAERKARDRGLAARFVHQDARHLAELGEVFDTVLDCGLFHIFTGADRSSYVDGLRAVLAPGGRYSMLGFSDAEPDPWPHKLCRDDITAAFAAGWRIESIEPAVIEARTGRGHVKAWLAALTRL</sequence>
<dbReference type="EMBL" id="VDFW01000033">
    <property type="protein sequence ID" value="TNC21550.1"/>
    <property type="molecule type" value="Genomic_DNA"/>
</dbReference>
<dbReference type="Proteomes" id="UP000305546">
    <property type="component" value="Unassembled WGS sequence"/>
</dbReference>
<dbReference type="InterPro" id="IPR029063">
    <property type="entry name" value="SAM-dependent_MTases_sf"/>
</dbReference>
<dbReference type="OrthoDB" id="3825914at2"/>
<reference evidence="6 7" key="1">
    <citation type="submission" date="2019-06" db="EMBL/GenBank/DDBJ databases">
        <title>Amycolatopsis alkalitolerans sp. nov., isolated from Gastrodia elata Blume.</title>
        <authorList>
            <person name="Narsing Rao M.P."/>
            <person name="Li W.J."/>
        </authorList>
    </citation>
    <scope>NUCLEOTIDE SEQUENCE [LARGE SCALE GENOMIC DNA]</scope>
    <source>
        <strain evidence="6 7">SYSUP0005</strain>
    </source>
</reference>
<gene>
    <name evidence="6" type="ORF">FG385_27955</name>
</gene>
<evidence type="ECO:0000256" key="1">
    <source>
        <dbReference type="ARBA" id="ARBA00022603"/>
    </source>
</evidence>
<accession>A0A5C4LU23</accession>
<keyword evidence="7" id="KW-1185">Reference proteome</keyword>
<comment type="caution">
    <text evidence="6">The sequence shown here is derived from an EMBL/GenBank/DDBJ whole genome shotgun (WGS) entry which is preliminary data.</text>
</comment>
<dbReference type="AlphaFoldDB" id="A0A5C4LU23"/>
<dbReference type="PANTHER" id="PTHR43464:SF19">
    <property type="entry name" value="UBIQUINONE BIOSYNTHESIS O-METHYLTRANSFERASE, MITOCHONDRIAL"/>
    <property type="match status" value="1"/>
</dbReference>
<dbReference type="GO" id="GO:0032259">
    <property type="term" value="P:methylation"/>
    <property type="evidence" value="ECO:0007669"/>
    <property type="project" value="UniProtKB-KW"/>
</dbReference>
<protein>
    <submittedName>
        <fullName evidence="6">Class I SAM-dependent methyltransferase</fullName>
    </submittedName>
</protein>
<organism evidence="6 7">
    <name type="scientific">Amycolatopsis alkalitolerans</name>
    <dbReference type="NCBI Taxonomy" id="2547244"/>
    <lineage>
        <taxon>Bacteria</taxon>
        <taxon>Bacillati</taxon>
        <taxon>Actinomycetota</taxon>
        <taxon>Actinomycetes</taxon>
        <taxon>Pseudonocardiales</taxon>
        <taxon>Pseudonocardiaceae</taxon>
        <taxon>Amycolatopsis</taxon>
    </lineage>
</organism>
<dbReference type="PANTHER" id="PTHR43464">
    <property type="entry name" value="METHYLTRANSFERASE"/>
    <property type="match status" value="1"/>
</dbReference>
<keyword evidence="1 6" id="KW-0489">Methyltransferase</keyword>